<dbReference type="PANTHER" id="PTHR19861:SF0">
    <property type="entry name" value="WD REPEAT-CONTAINING PROTEIN 82"/>
    <property type="match status" value="1"/>
</dbReference>
<dbReference type="InterPro" id="IPR019775">
    <property type="entry name" value="WD40_repeat_CS"/>
</dbReference>
<reference evidence="7" key="1">
    <citation type="submission" date="2022-07" db="EMBL/GenBank/DDBJ databases">
        <title>Phylogenomic reconstructions and comparative analyses of Kickxellomycotina fungi.</title>
        <authorList>
            <person name="Reynolds N.K."/>
            <person name="Stajich J.E."/>
            <person name="Barry K."/>
            <person name="Grigoriev I.V."/>
            <person name="Crous P."/>
            <person name="Smith M.E."/>
        </authorList>
    </citation>
    <scope>NUCLEOTIDE SEQUENCE</scope>
    <source>
        <strain evidence="7">NRRL 1565</strain>
    </source>
</reference>
<dbReference type="PROSITE" id="PS50294">
    <property type="entry name" value="WD_REPEATS_REGION"/>
    <property type="match status" value="1"/>
</dbReference>
<comment type="caution">
    <text evidence="7">The sequence shown here is derived from an EMBL/GenBank/DDBJ whole genome shotgun (WGS) entry which is preliminary data.</text>
</comment>
<organism evidence="7 8">
    <name type="scientific">Coemansia guatemalensis</name>
    <dbReference type="NCBI Taxonomy" id="2761395"/>
    <lineage>
        <taxon>Eukaryota</taxon>
        <taxon>Fungi</taxon>
        <taxon>Fungi incertae sedis</taxon>
        <taxon>Zoopagomycota</taxon>
        <taxon>Kickxellomycotina</taxon>
        <taxon>Kickxellomycetes</taxon>
        <taxon>Kickxellales</taxon>
        <taxon>Kickxellaceae</taxon>
        <taxon>Coemansia</taxon>
    </lineage>
</organism>
<dbReference type="Proteomes" id="UP001140094">
    <property type="component" value="Unassembled WGS sequence"/>
</dbReference>
<evidence type="ECO:0000256" key="2">
    <source>
        <dbReference type="ARBA" id="ARBA00005616"/>
    </source>
</evidence>
<dbReference type="InterPro" id="IPR036322">
    <property type="entry name" value="WD40_repeat_dom_sf"/>
</dbReference>
<proteinExistence type="inferred from homology"/>
<dbReference type="SMART" id="SM00320">
    <property type="entry name" value="WD40"/>
    <property type="match status" value="5"/>
</dbReference>
<keyword evidence="3 6" id="KW-0853">WD repeat</keyword>
<dbReference type="InterPro" id="IPR037867">
    <property type="entry name" value="Swd2/WDR82"/>
</dbReference>
<dbReference type="GO" id="GO:0003682">
    <property type="term" value="F:chromatin binding"/>
    <property type="evidence" value="ECO:0007669"/>
    <property type="project" value="TreeGrafter"/>
</dbReference>
<name>A0A9W8LR76_9FUNG</name>
<dbReference type="InterPro" id="IPR015943">
    <property type="entry name" value="WD40/YVTN_repeat-like_dom_sf"/>
</dbReference>
<protein>
    <recommendedName>
        <fullName evidence="9">WD40 repeat-like protein</fullName>
    </recommendedName>
</protein>
<evidence type="ECO:0000256" key="6">
    <source>
        <dbReference type="PROSITE-ProRule" id="PRU00221"/>
    </source>
</evidence>
<evidence type="ECO:0000256" key="3">
    <source>
        <dbReference type="ARBA" id="ARBA00022574"/>
    </source>
</evidence>
<dbReference type="PANTHER" id="PTHR19861">
    <property type="entry name" value="WD40 REPEAT PROTEIN SWD2"/>
    <property type="match status" value="1"/>
</dbReference>
<keyword evidence="5" id="KW-0539">Nucleus</keyword>
<dbReference type="Pfam" id="PF00400">
    <property type="entry name" value="WD40"/>
    <property type="match status" value="1"/>
</dbReference>
<dbReference type="InterPro" id="IPR001680">
    <property type="entry name" value="WD40_rpt"/>
</dbReference>
<sequence>MDPELGAETLAILRKDPLKQALTRTTVKDFQISKLFADNKAAITSVDHDLTGARCVTTSLDESLRIYDCVRGTREHVSYSKKYGCNLAQFTTHPGYIAYASTKINDTIRYLSYETNQYLRYFVGHKGMVTSLQRSPIPGSGTILSAAMDGAVNLWDLEQVNPVSVVKPACGSGGSIAGGGIAAAYDPSGTAIAVAVGSTEIQLFDVRKMASGPFMSSPLESQLTADGAVVAGVQFLPTVGDHMLLVMSNGTIAVLDAFTLKKQAVLLSALPGSASTATNSDLDALGKMQKAFLGQNVTAAPDGKTVIVGGESGDIAFWHIQEALNSVARNANGGSGAMPSAVVRPDGSWNGSHDGPVSACAFNPHMMECVSGSRSLALWTTAT</sequence>
<dbReference type="GO" id="GO:0016070">
    <property type="term" value="P:RNA metabolic process"/>
    <property type="evidence" value="ECO:0007669"/>
    <property type="project" value="UniProtKB-ARBA"/>
</dbReference>
<dbReference type="OrthoDB" id="27537at2759"/>
<dbReference type="EMBL" id="JANBUO010001510">
    <property type="protein sequence ID" value="KAJ2797957.1"/>
    <property type="molecule type" value="Genomic_DNA"/>
</dbReference>
<keyword evidence="4" id="KW-0677">Repeat</keyword>
<comment type="subcellular location">
    <subcellularLocation>
        <location evidence="1">Nucleus</location>
    </subcellularLocation>
</comment>
<evidence type="ECO:0000313" key="7">
    <source>
        <dbReference type="EMBL" id="KAJ2797957.1"/>
    </source>
</evidence>
<evidence type="ECO:0000256" key="5">
    <source>
        <dbReference type="ARBA" id="ARBA00023242"/>
    </source>
</evidence>
<dbReference type="Gene3D" id="2.130.10.10">
    <property type="entry name" value="YVTN repeat-like/Quinoprotein amine dehydrogenase"/>
    <property type="match status" value="1"/>
</dbReference>
<dbReference type="GO" id="GO:0048188">
    <property type="term" value="C:Set1C/COMPASS complex"/>
    <property type="evidence" value="ECO:0007669"/>
    <property type="project" value="TreeGrafter"/>
</dbReference>
<dbReference type="PROSITE" id="PS00678">
    <property type="entry name" value="WD_REPEATS_1"/>
    <property type="match status" value="1"/>
</dbReference>
<accession>A0A9W8LR76</accession>
<evidence type="ECO:0000313" key="8">
    <source>
        <dbReference type="Proteomes" id="UP001140094"/>
    </source>
</evidence>
<keyword evidence="8" id="KW-1185">Reference proteome</keyword>
<dbReference type="SUPFAM" id="SSF50978">
    <property type="entry name" value="WD40 repeat-like"/>
    <property type="match status" value="1"/>
</dbReference>
<gene>
    <name evidence="7" type="ORF">H4R20_004996</name>
</gene>
<dbReference type="PROSITE" id="PS50082">
    <property type="entry name" value="WD_REPEATS_2"/>
    <property type="match status" value="1"/>
</dbReference>
<evidence type="ECO:0000256" key="4">
    <source>
        <dbReference type="ARBA" id="ARBA00022737"/>
    </source>
</evidence>
<dbReference type="AlphaFoldDB" id="A0A9W8LR76"/>
<comment type="similarity">
    <text evidence="2">Belongs to the WD repeat SWD2 family.</text>
</comment>
<evidence type="ECO:0000256" key="1">
    <source>
        <dbReference type="ARBA" id="ARBA00004123"/>
    </source>
</evidence>
<evidence type="ECO:0008006" key="9">
    <source>
        <dbReference type="Google" id="ProtNLM"/>
    </source>
</evidence>
<feature type="repeat" description="WD" evidence="6">
    <location>
        <begin position="122"/>
        <end position="165"/>
    </location>
</feature>